<sequence>AGLIGNAGAGLIGNAGAGLIGNAGAGYRTMYAGGTPPATVIIEAVDPATGKPVGRVIQNADGSYTMRLPKSSSQRGLVFQATALMGREVSGYLAAPVAVAPNKSGSSTLDLTAGTTTVAMTNILFLNGGKHFNLQTGFRGIKSTELTAMVAYQKQETVTEAAKAIDKAVAKTLGKAVAGSAAPDSPTIFSAAVSTNFDQIFARTTTVSQSLAKKTVQVSAKADEKSLAGNIAARDKIFEGLAEAAAATPKPATPTPAPTPTTPPDPAATPAPEPEPALGAEDEISLELTEIVKDLEAVITRAAEKVDIAALKKEADEVVKVAAEKPVEVQAEAPRPVVIAAELPPPPPLIIRSLTVAPGLSAINAPPLRGTADKRFRTSIRLFATLDASDGNVHEVDWSISDATVARIATDSFNPEAVITARPANGTASIVVTAFSVDDRTKQATASVVITNFGSVSAKVR</sequence>
<feature type="compositionally biased region" description="Pro residues" evidence="1">
    <location>
        <begin position="251"/>
        <end position="275"/>
    </location>
</feature>
<comment type="caution">
    <text evidence="2">The sequence shown here is derived from an EMBL/GenBank/DDBJ whole genome shotgun (WGS) entry which is preliminary data.</text>
</comment>
<evidence type="ECO:0000256" key="1">
    <source>
        <dbReference type="SAM" id="MobiDB-lite"/>
    </source>
</evidence>
<proteinExistence type="predicted"/>
<evidence type="ECO:0000313" key="3">
    <source>
        <dbReference type="Proteomes" id="UP000703893"/>
    </source>
</evidence>
<accession>A0A937X5S0</accession>
<dbReference type="AlphaFoldDB" id="A0A937X5S0"/>
<feature type="non-terminal residue" evidence="2">
    <location>
        <position position="1"/>
    </location>
</feature>
<name>A0A937X5S0_9BACT</name>
<feature type="region of interest" description="Disordered" evidence="1">
    <location>
        <begin position="245"/>
        <end position="277"/>
    </location>
</feature>
<dbReference type="Proteomes" id="UP000703893">
    <property type="component" value="Unassembled WGS sequence"/>
</dbReference>
<evidence type="ECO:0000313" key="2">
    <source>
        <dbReference type="EMBL" id="MBM3274855.1"/>
    </source>
</evidence>
<reference evidence="2 3" key="1">
    <citation type="submission" date="2019-03" db="EMBL/GenBank/DDBJ databases">
        <title>Lake Tanganyika Metagenome-Assembled Genomes (MAGs).</title>
        <authorList>
            <person name="Tran P."/>
        </authorList>
    </citation>
    <scope>NUCLEOTIDE SEQUENCE [LARGE SCALE GENOMIC DNA]</scope>
    <source>
        <strain evidence="2">K_DeepCast_65m_m2_236</strain>
    </source>
</reference>
<organism evidence="2 3">
    <name type="scientific">Candidatus Tanganyikabacteria bacterium</name>
    <dbReference type="NCBI Taxonomy" id="2961651"/>
    <lineage>
        <taxon>Bacteria</taxon>
        <taxon>Bacillati</taxon>
        <taxon>Candidatus Sericytochromatia</taxon>
        <taxon>Candidatus Tanganyikabacteria</taxon>
    </lineage>
</organism>
<protein>
    <submittedName>
        <fullName evidence="2">Uncharacterized protein</fullName>
    </submittedName>
</protein>
<dbReference type="EMBL" id="VGJX01000353">
    <property type="protein sequence ID" value="MBM3274855.1"/>
    <property type="molecule type" value="Genomic_DNA"/>
</dbReference>
<gene>
    <name evidence="2" type="ORF">FJZ00_06865</name>
</gene>